<sequence>MTSSSTMVQPKYLAAAALAYAVVSNSKKDLHKVPARVSTSDDDDSLDLDAIPEIEGDVPTVKKRVVPVVIKAPVVAHHRTTAPTTTTPKQAKVSAGTILQLESRRRVRSAMEKYQHPHKKEAHVTGRTSITTASVPASPVSATPKKTIAKATIRTPPPADTPVTTASSPPSVVSCAPVRFKVKSTTSGTVLRFQCVPTYINLLSNISERLRRNSKTSSLWSTATNLITSSDSGLTIEFQDAESDWCTLTNDEDLQDAVEASLGRKDDMVRLNIEEHDTAKRVWNSLSTSFGW</sequence>
<evidence type="ECO:0000256" key="1">
    <source>
        <dbReference type="SAM" id="MobiDB-lite"/>
    </source>
</evidence>
<proteinExistence type="predicted"/>
<feature type="region of interest" description="Disordered" evidence="1">
    <location>
        <begin position="113"/>
        <end position="143"/>
    </location>
</feature>
<protein>
    <recommendedName>
        <fullName evidence="2">PB1 domain-containing protein</fullName>
    </recommendedName>
</protein>
<reference evidence="3" key="1">
    <citation type="submission" date="2021-01" db="EMBL/GenBank/DDBJ databases">
        <authorList>
            <person name="Corre E."/>
            <person name="Pelletier E."/>
            <person name="Niang G."/>
            <person name="Scheremetjew M."/>
            <person name="Finn R."/>
            <person name="Kale V."/>
            <person name="Holt S."/>
            <person name="Cochrane G."/>
            <person name="Meng A."/>
            <person name="Brown T."/>
            <person name="Cohen L."/>
        </authorList>
    </citation>
    <scope>NUCLEOTIDE SEQUENCE</scope>
    <source>
        <strain evidence="3">CCMP127</strain>
    </source>
</reference>
<name>A0A7S3LA18_9STRA</name>
<evidence type="ECO:0000313" key="3">
    <source>
        <dbReference type="EMBL" id="CAE0416690.1"/>
    </source>
</evidence>
<feature type="domain" description="PB1" evidence="2">
    <location>
        <begin position="177"/>
        <end position="276"/>
    </location>
</feature>
<dbReference type="Gene3D" id="3.10.20.90">
    <property type="entry name" value="Phosphatidylinositol 3-kinase Catalytic Subunit, Chain A, domain 1"/>
    <property type="match status" value="1"/>
</dbReference>
<dbReference type="SUPFAM" id="SSF54277">
    <property type="entry name" value="CAD &amp; PB1 domains"/>
    <property type="match status" value="1"/>
</dbReference>
<accession>A0A7S3LA18</accession>
<feature type="compositionally biased region" description="Polar residues" evidence="1">
    <location>
        <begin position="126"/>
        <end position="135"/>
    </location>
</feature>
<dbReference type="EMBL" id="HBIM01017817">
    <property type="protein sequence ID" value="CAE0416690.1"/>
    <property type="molecule type" value="Transcribed_RNA"/>
</dbReference>
<dbReference type="AlphaFoldDB" id="A0A7S3LA18"/>
<dbReference type="SMART" id="SM00666">
    <property type="entry name" value="PB1"/>
    <property type="match status" value="1"/>
</dbReference>
<organism evidence="3">
    <name type="scientific">Amphora coffeiformis</name>
    <dbReference type="NCBI Taxonomy" id="265554"/>
    <lineage>
        <taxon>Eukaryota</taxon>
        <taxon>Sar</taxon>
        <taxon>Stramenopiles</taxon>
        <taxon>Ochrophyta</taxon>
        <taxon>Bacillariophyta</taxon>
        <taxon>Bacillariophyceae</taxon>
        <taxon>Bacillariophycidae</taxon>
        <taxon>Thalassiophysales</taxon>
        <taxon>Catenulaceae</taxon>
        <taxon>Amphora</taxon>
    </lineage>
</organism>
<evidence type="ECO:0000259" key="2">
    <source>
        <dbReference type="SMART" id="SM00666"/>
    </source>
</evidence>
<dbReference type="Pfam" id="PF00564">
    <property type="entry name" value="PB1"/>
    <property type="match status" value="1"/>
</dbReference>
<gene>
    <name evidence="3" type="ORF">ACOF00016_LOCUS13711</name>
</gene>
<dbReference type="CDD" id="cd05992">
    <property type="entry name" value="PB1"/>
    <property type="match status" value="1"/>
</dbReference>
<dbReference type="InterPro" id="IPR000270">
    <property type="entry name" value="PB1_dom"/>
</dbReference>